<sequence length="322" mass="33294" precursor="true">MRMSFVKLTLCGLVAAALTPCASASTVAHWRFEAGPADSNIAHLAGDDAGNTYSADVPDVSGNGHDLSAWVTGGCCGFAYRTETPAGSVPAIGATNNFSVQNTGGGPGMFTGPTGIESITPGAFTIEASFKLENGGYRTVVGRDSTDVVDANRELAAVYFQAMPNNQFAVKFADQDGYFHEAISPENAIITWDPGSQTSDDAHWYNAVGVSDGSMLSLYLADATLGTGYQLITTTDLTASGSTNTAMATPAGAGGDWIAGNWTVGRGMYNGGHGDRGYGFIDEVRISDSALAPSEFLFAPEPSSVLLGLIGVLSSLSAARIR</sequence>
<name>A0A5C5YPG1_9BACT</name>
<dbReference type="RefSeq" id="WP_146586893.1">
    <property type="nucleotide sequence ID" value="NZ_SJPO01000005.1"/>
</dbReference>
<evidence type="ECO:0000313" key="3">
    <source>
        <dbReference type="Proteomes" id="UP000318478"/>
    </source>
</evidence>
<dbReference type="InterPro" id="IPR013320">
    <property type="entry name" value="ConA-like_dom_sf"/>
</dbReference>
<evidence type="ECO:0000313" key="2">
    <source>
        <dbReference type="EMBL" id="TWT76831.1"/>
    </source>
</evidence>
<feature type="signal peptide" evidence="1">
    <location>
        <begin position="1"/>
        <end position="24"/>
    </location>
</feature>
<organism evidence="2 3">
    <name type="scientific">Posidoniimonas polymericola</name>
    <dbReference type="NCBI Taxonomy" id="2528002"/>
    <lineage>
        <taxon>Bacteria</taxon>
        <taxon>Pseudomonadati</taxon>
        <taxon>Planctomycetota</taxon>
        <taxon>Planctomycetia</taxon>
        <taxon>Pirellulales</taxon>
        <taxon>Lacipirellulaceae</taxon>
        <taxon>Posidoniimonas</taxon>
    </lineage>
</organism>
<dbReference type="Proteomes" id="UP000318478">
    <property type="component" value="Unassembled WGS sequence"/>
</dbReference>
<accession>A0A5C5YPG1</accession>
<evidence type="ECO:0000256" key="1">
    <source>
        <dbReference type="SAM" id="SignalP"/>
    </source>
</evidence>
<keyword evidence="3" id="KW-1185">Reference proteome</keyword>
<dbReference type="Gene3D" id="2.60.120.200">
    <property type="match status" value="1"/>
</dbReference>
<evidence type="ECO:0008006" key="4">
    <source>
        <dbReference type="Google" id="ProtNLM"/>
    </source>
</evidence>
<dbReference type="AlphaFoldDB" id="A0A5C5YPG1"/>
<protein>
    <recommendedName>
        <fullName evidence="4">PEP-CTERM protein-sorting domain-containing protein</fullName>
    </recommendedName>
</protein>
<gene>
    <name evidence="2" type="ORF">Pla123a_22540</name>
</gene>
<dbReference type="SUPFAM" id="SSF49899">
    <property type="entry name" value="Concanavalin A-like lectins/glucanases"/>
    <property type="match status" value="1"/>
</dbReference>
<dbReference type="OrthoDB" id="267919at2"/>
<keyword evidence="1" id="KW-0732">Signal</keyword>
<comment type="caution">
    <text evidence="2">The sequence shown here is derived from an EMBL/GenBank/DDBJ whole genome shotgun (WGS) entry which is preliminary data.</text>
</comment>
<proteinExistence type="predicted"/>
<reference evidence="2 3" key="1">
    <citation type="submission" date="2019-02" db="EMBL/GenBank/DDBJ databases">
        <title>Deep-cultivation of Planctomycetes and their phenomic and genomic characterization uncovers novel biology.</title>
        <authorList>
            <person name="Wiegand S."/>
            <person name="Jogler M."/>
            <person name="Boedeker C."/>
            <person name="Pinto D."/>
            <person name="Vollmers J."/>
            <person name="Rivas-Marin E."/>
            <person name="Kohn T."/>
            <person name="Peeters S.H."/>
            <person name="Heuer A."/>
            <person name="Rast P."/>
            <person name="Oberbeckmann S."/>
            <person name="Bunk B."/>
            <person name="Jeske O."/>
            <person name="Meyerdierks A."/>
            <person name="Storesund J.E."/>
            <person name="Kallscheuer N."/>
            <person name="Luecker S."/>
            <person name="Lage O.M."/>
            <person name="Pohl T."/>
            <person name="Merkel B.J."/>
            <person name="Hornburger P."/>
            <person name="Mueller R.-W."/>
            <person name="Bruemmer F."/>
            <person name="Labrenz M."/>
            <person name="Spormann A.M."/>
            <person name="Op Den Camp H."/>
            <person name="Overmann J."/>
            <person name="Amann R."/>
            <person name="Jetten M.S.M."/>
            <person name="Mascher T."/>
            <person name="Medema M.H."/>
            <person name="Devos D.P."/>
            <person name="Kaster A.-K."/>
            <person name="Ovreas L."/>
            <person name="Rohde M."/>
            <person name="Galperin M.Y."/>
            <person name="Jogler C."/>
        </authorList>
    </citation>
    <scope>NUCLEOTIDE SEQUENCE [LARGE SCALE GENOMIC DNA]</scope>
    <source>
        <strain evidence="2 3">Pla123a</strain>
    </source>
</reference>
<dbReference type="EMBL" id="SJPO01000005">
    <property type="protein sequence ID" value="TWT76831.1"/>
    <property type="molecule type" value="Genomic_DNA"/>
</dbReference>
<feature type="chain" id="PRO_5023064499" description="PEP-CTERM protein-sorting domain-containing protein" evidence="1">
    <location>
        <begin position="25"/>
        <end position="322"/>
    </location>
</feature>